<protein>
    <recommendedName>
        <fullName evidence="1">N-acetyltransferase domain-containing protein</fullName>
    </recommendedName>
</protein>
<organism evidence="3 4">
    <name type="scientific">Tritrichomonas musculus</name>
    <dbReference type="NCBI Taxonomy" id="1915356"/>
    <lineage>
        <taxon>Eukaryota</taxon>
        <taxon>Metamonada</taxon>
        <taxon>Parabasalia</taxon>
        <taxon>Tritrichomonadida</taxon>
        <taxon>Tritrichomonadidae</taxon>
        <taxon>Tritrichomonas</taxon>
    </lineage>
</organism>
<dbReference type="PANTHER" id="PTHR43617">
    <property type="entry name" value="L-AMINO ACID N-ACETYLTRANSFERASE"/>
    <property type="match status" value="1"/>
</dbReference>
<dbReference type="InterPro" id="IPR016181">
    <property type="entry name" value="Acyl_CoA_acyltransferase"/>
</dbReference>
<gene>
    <name evidence="3" type="ORF">M9Y10_024843</name>
    <name evidence="2" type="ORF">M9Y10_031729</name>
</gene>
<proteinExistence type="predicted"/>
<dbReference type="Proteomes" id="UP001470230">
    <property type="component" value="Unassembled WGS sequence"/>
</dbReference>
<accession>A0ABR2HBD7</accession>
<evidence type="ECO:0000259" key="1">
    <source>
        <dbReference type="PROSITE" id="PS51186"/>
    </source>
</evidence>
<dbReference type="EMBL" id="JAPFFF010000439">
    <property type="protein sequence ID" value="KAK8834287.1"/>
    <property type="molecule type" value="Genomic_DNA"/>
</dbReference>
<dbReference type="SUPFAM" id="SSF55729">
    <property type="entry name" value="Acyl-CoA N-acyltransferases (Nat)"/>
    <property type="match status" value="1"/>
</dbReference>
<dbReference type="PROSITE" id="PS51186">
    <property type="entry name" value="GNAT"/>
    <property type="match status" value="1"/>
</dbReference>
<dbReference type="CDD" id="cd04301">
    <property type="entry name" value="NAT_SF"/>
    <property type="match status" value="1"/>
</dbReference>
<keyword evidence="4" id="KW-1185">Reference proteome</keyword>
<dbReference type="Gene3D" id="3.40.630.30">
    <property type="match status" value="1"/>
</dbReference>
<evidence type="ECO:0000313" key="4">
    <source>
        <dbReference type="Proteomes" id="UP001470230"/>
    </source>
</evidence>
<name>A0ABR2HBD7_9EUKA</name>
<feature type="domain" description="N-acetyltransferase" evidence="1">
    <location>
        <begin position="2"/>
        <end position="176"/>
    </location>
</feature>
<evidence type="ECO:0000313" key="2">
    <source>
        <dbReference type="EMBL" id="KAK8834287.1"/>
    </source>
</evidence>
<dbReference type="InterPro" id="IPR000182">
    <property type="entry name" value="GNAT_dom"/>
</dbReference>
<reference evidence="3 4" key="1">
    <citation type="submission" date="2024-04" db="EMBL/GenBank/DDBJ databases">
        <title>Tritrichomonas musculus Genome.</title>
        <authorList>
            <person name="Alves-Ferreira E."/>
            <person name="Grigg M."/>
            <person name="Lorenzi H."/>
            <person name="Galac M."/>
        </authorList>
    </citation>
    <scope>NUCLEOTIDE SEQUENCE [LARGE SCALE GENOMIC DNA]</scope>
    <source>
        <strain evidence="3 4">EAF2021</strain>
    </source>
</reference>
<dbReference type="PANTHER" id="PTHR43617:SF34">
    <property type="entry name" value="PUTATIVE-RELATED"/>
    <property type="match status" value="1"/>
</dbReference>
<sequence length="176" mass="20248">MSNIRKGTINDVSQIAEIYERIHEEEEKGIITTGWMRGIYPTKQTALDALKEDDLFVMVQDEKVIAAARINQTQMPAYKDVSWEYPNAPENQVMVLHVLVVDPNVKGRGYGTQFVEFYEHYALEHNCPYLRIDTNEKNLVARKLYSRLGYKESGIIPCIFNGIPDVHLVCLEKTLK</sequence>
<comment type="caution">
    <text evidence="3">The sequence shown here is derived from an EMBL/GenBank/DDBJ whole genome shotgun (WGS) entry which is preliminary data.</text>
</comment>
<dbReference type="InterPro" id="IPR050276">
    <property type="entry name" value="MshD_Acetyltransferase"/>
</dbReference>
<dbReference type="EMBL" id="JAPFFF010000034">
    <property type="protein sequence ID" value="KAK8843773.1"/>
    <property type="molecule type" value="Genomic_DNA"/>
</dbReference>
<evidence type="ECO:0000313" key="3">
    <source>
        <dbReference type="EMBL" id="KAK8843773.1"/>
    </source>
</evidence>
<dbReference type="Pfam" id="PF00583">
    <property type="entry name" value="Acetyltransf_1"/>
    <property type="match status" value="1"/>
</dbReference>